<sequence length="100" mass="11157">MNTASGNSELQHFDGRVLTVADYAVPNLWSAAIHQNRQHFDGIYFRSRYANDISVAIFSDRATLVSRGESTPLVQHPAMSDFLDRYGISIAPESGLGWRD</sequence>
<comment type="caution">
    <text evidence="1">The sequence shown here is derived from an EMBL/GenBank/DDBJ whole genome shotgun (WGS) entry which is preliminary data.</text>
</comment>
<name>A0ABW9B642_9BURK</name>
<evidence type="ECO:0000313" key="1">
    <source>
        <dbReference type="EMBL" id="MFM0007471.1"/>
    </source>
</evidence>
<reference evidence="1 2" key="1">
    <citation type="journal article" date="2024" name="Chem. Sci.">
        <title>Discovery of megapolipeptins by genome mining of a Burkholderiales bacteria collection.</title>
        <authorList>
            <person name="Paulo B.S."/>
            <person name="Recchia M.J.J."/>
            <person name="Lee S."/>
            <person name="Fergusson C.H."/>
            <person name="Romanowski S.B."/>
            <person name="Hernandez A."/>
            <person name="Krull N."/>
            <person name="Liu D.Y."/>
            <person name="Cavanagh H."/>
            <person name="Bos A."/>
            <person name="Gray C.A."/>
            <person name="Murphy B.T."/>
            <person name="Linington R.G."/>
            <person name="Eustaquio A.S."/>
        </authorList>
    </citation>
    <scope>NUCLEOTIDE SEQUENCE [LARGE SCALE GENOMIC DNA]</scope>
    <source>
        <strain evidence="1 2">RL17-350-BIC-A</strain>
    </source>
</reference>
<evidence type="ECO:0008006" key="3">
    <source>
        <dbReference type="Google" id="ProtNLM"/>
    </source>
</evidence>
<dbReference type="RefSeq" id="WP_408182114.1">
    <property type="nucleotide sequence ID" value="NZ_JAQQEZ010000061.1"/>
</dbReference>
<gene>
    <name evidence="1" type="ORF">PQR57_41805</name>
</gene>
<protein>
    <recommendedName>
        <fullName evidence="3">RES domain-containing protein</fullName>
    </recommendedName>
</protein>
<dbReference type="EMBL" id="JAQQEZ010000061">
    <property type="protein sequence ID" value="MFM0007471.1"/>
    <property type="molecule type" value="Genomic_DNA"/>
</dbReference>
<proteinExistence type="predicted"/>
<accession>A0ABW9B642</accession>
<keyword evidence="2" id="KW-1185">Reference proteome</keyword>
<dbReference type="Proteomes" id="UP001629230">
    <property type="component" value="Unassembled WGS sequence"/>
</dbReference>
<organism evidence="1 2">
    <name type="scientific">Paraburkholderia dipogonis</name>
    <dbReference type="NCBI Taxonomy" id="1211383"/>
    <lineage>
        <taxon>Bacteria</taxon>
        <taxon>Pseudomonadati</taxon>
        <taxon>Pseudomonadota</taxon>
        <taxon>Betaproteobacteria</taxon>
        <taxon>Burkholderiales</taxon>
        <taxon>Burkholderiaceae</taxon>
        <taxon>Paraburkholderia</taxon>
    </lineage>
</organism>
<evidence type="ECO:0000313" key="2">
    <source>
        <dbReference type="Proteomes" id="UP001629230"/>
    </source>
</evidence>